<feature type="transmembrane region" description="Helical" evidence="1">
    <location>
        <begin position="168"/>
        <end position="186"/>
    </location>
</feature>
<organism evidence="2 3">
    <name type="scientific">Posidoniimonas corsicana</name>
    <dbReference type="NCBI Taxonomy" id="1938618"/>
    <lineage>
        <taxon>Bacteria</taxon>
        <taxon>Pseudomonadati</taxon>
        <taxon>Planctomycetota</taxon>
        <taxon>Planctomycetia</taxon>
        <taxon>Pirellulales</taxon>
        <taxon>Lacipirellulaceae</taxon>
        <taxon>Posidoniimonas</taxon>
    </lineage>
</organism>
<evidence type="ECO:0000313" key="3">
    <source>
        <dbReference type="Proteomes" id="UP000316714"/>
    </source>
</evidence>
<feature type="transmembrane region" description="Helical" evidence="1">
    <location>
        <begin position="20"/>
        <end position="39"/>
    </location>
</feature>
<evidence type="ECO:0000313" key="2">
    <source>
        <dbReference type="EMBL" id="TWT38135.1"/>
    </source>
</evidence>
<reference evidence="2 3" key="1">
    <citation type="submission" date="2019-02" db="EMBL/GenBank/DDBJ databases">
        <title>Deep-cultivation of Planctomycetes and their phenomic and genomic characterization uncovers novel biology.</title>
        <authorList>
            <person name="Wiegand S."/>
            <person name="Jogler M."/>
            <person name="Boedeker C."/>
            <person name="Pinto D."/>
            <person name="Vollmers J."/>
            <person name="Rivas-Marin E."/>
            <person name="Kohn T."/>
            <person name="Peeters S.H."/>
            <person name="Heuer A."/>
            <person name="Rast P."/>
            <person name="Oberbeckmann S."/>
            <person name="Bunk B."/>
            <person name="Jeske O."/>
            <person name="Meyerdierks A."/>
            <person name="Storesund J.E."/>
            <person name="Kallscheuer N."/>
            <person name="Luecker S."/>
            <person name="Lage O.M."/>
            <person name="Pohl T."/>
            <person name="Merkel B.J."/>
            <person name="Hornburger P."/>
            <person name="Mueller R.-W."/>
            <person name="Bruemmer F."/>
            <person name="Labrenz M."/>
            <person name="Spormann A.M."/>
            <person name="Op Den Camp H."/>
            <person name="Overmann J."/>
            <person name="Amann R."/>
            <person name="Jetten M.S.M."/>
            <person name="Mascher T."/>
            <person name="Medema M.H."/>
            <person name="Devos D.P."/>
            <person name="Kaster A.-K."/>
            <person name="Ovreas L."/>
            <person name="Rohde M."/>
            <person name="Galperin M.Y."/>
            <person name="Jogler C."/>
        </authorList>
    </citation>
    <scope>NUCLEOTIDE SEQUENCE [LARGE SCALE GENOMIC DNA]</scope>
    <source>
        <strain evidence="2 3">KOR34</strain>
    </source>
</reference>
<keyword evidence="1" id="KW-1133">Transmembrane helix</keyword>
<dbReference type="RefSeq" id="WP_146565437.1">
    <property type="nucleotide sequence ID" value="NZ_SIHJ01000001.1"/>
</dbReference>
<dbReference type="OrthoDB" id="213779at2"/>
<accession>A0A5C5VJZ4</accession>
<feature type="transmembrane region" description="Helical" evidence="1">
    <location>
        <begin position="77"/>
        <end position="95"/>
    </location>
</feature>
<dbReference type="Proteomes" id="UP000316714">
    <property type="component" value="Unassembled WGS sequence"/>
</dbReference>
<comment type="caution">
    <text evidence="2">The sequence shown here is derived from an EMBL/GenBank/DDBJ whole genome shotgun (WGS) entry which is preliminary data.</text>
</comment>
<keyword evidence="3" id="KW-1185">Reference proteome</keyword>
<feature type="transmembrane region" description="Helical" evidence="1">
    <location>
        <begin position="268"/>
        <end position="285"/>
    </location>
</feature>
<protein>
    <submittedName>
        <fullName evidence="2">Uncharacterized protein</fullName>
    </submittedName>
</protein>
<evidence type="ECO:0000256" key="1">
    <source>
        <dbReference type="SAM" id="Phobius"/>
    </source>
</evidence>
<dbReference type="AlphaFoldDB" id="A0A5C5VJZ4"/>
<name>A0A5C5VJZ4_9BACT</name>
<feature type="transmembrane region" description="Helical" evidence="1">
    <location>
        <begin position="305"/>
        <end position="322"/>
    </location>
</feature>
<feature type="transmembrane region" description="Helical" evidence="1">
    <location>
        <begin position="107"/>
        <end position="125"/>
    </location>
</feature>
<proteinExistence type="predicted"/>
<feature type="transmembrane region" description="Helical" evidence="1">
    <location>
        <begin position="234"/>
        <end position="256"/>
    </location>
</feature>
<feature type="transmembrane region" description="Helical" evidence="1">
    <location>
        <begin position="515"/>
        <end position="534"/>
    </location>
</feature>
<feature type="transmembrane region" description="Helical" evidence="1">
    <location>
        <begin position="45"/>
        <end position="65"/>
    </location>
</feature>
<keyword evidence="1" id="KW-0472">Membrane</keyword>
<keyword evidence="1" id="KW-0812">Transmembrane</keyword>
<sequence length="564" mass="59044">MHGESSRWARRLYPSNPTYLISAVLVLYGLHVAFGGGRLVGDGTLLTSLFCGYTLALAGVGVLVIRLGRLWEDARTVLLVLLLMFTALSTVFDLLCLRDTRAGSINLGVGFVFSVVVSEWVLRALRLGLPLAYRAPYYLQLAVLFAFPPLLGWHSLNDRSIAMCQGVLGFAAAAGAAQLCLVGAALRGTDKLAPRSARWVWPYYPWSIFVVLGAAMAVRTWTLCVSFSPAKGDASAFVPALLGPMVFASAVVVLLLGVRRRSVAAQRCAMLAAALLPMLAEPFFTPNRAQALLLGVAHDLVGSPLFAAAVAACVLAGLGLLLRAAWSEPSLAVSVALLLSLSPSSESLRDAYPLSQSATAVLVGWIAVRAALSRWFLQVGLGAVAALGLSNFAQSQQAVWQLSPLEQTTLAVVWLLLTPLVCRDRWSALLRETAPAWILAACAATLLVLPPVAHGNPATPAAGASAVALIGLAYLHATGNRWCLAAAAVSGAAAACAWLLLAVGGIENASLRSGLRIYALGFAALGGGLLVSLAKAGYAWRALEWLEAQPATATATAGSGDEEE</sequence>
<feature type="transmembrane region" description="Helical" evidence="1">
    <location>
        <begin position="482"/>
        <end position="503"/>
    </location>
</feature>
<feature type="transmembrane region" description="Helical" evidence="1">
    <location>
        <begin position="458"/>
        <end position="475"/>
    </location>
</feature>
<feature type="transmembrane region" description="Helical" evidence="1">
    <location>
        <begin position="137"/>
        <end position="156"/>
    </location>
</feature>
<gene>
    <name evidence="2" type="ORF">KOR34_31030</name>
</gene>
<feature type="transmembrane region" description="Helical" evidence="1">
    <location>
        <begin position="206"/>
        <end position="228"/>
    </location>
</feature>
<dbReference type="EMBL" id="SIHJ01000001">
    <property type="protein sequence ID" value="TWT38135.1"/>
    <property type="molecule type" value="Genomic_DNA"/>
</dbReference>
<feature type="transmembrane region" description="Helical" evidence="1">
    <location>
        <begin position="434"/>
        <end position="452"/>
    </location>
</feature>